<keyword evidence="1" id="KW-0175">Coiled coil</keyword>
<protein>
    <submittedName>
        <fullName evidence="2">Uncharacterized protein</fullName>
    </submittedName>
</protein>
<name>A0A0F9LKZ8_9ZZZZ</name>
<feature type="non-terminal residue" evidence="2">
    <location>
        <position position="1"/>
    </location>
</feature>
<reference evidence="2" key="1">
    <citation type="journal article" date="2015" name="Nature">
        <title>Complex archaea that bridge the gap between prokaryotes and eukaryotes.</title>
        <authorList>
            <person name="Spang A."/>
            <person name="Saw J.H."/>
            <person name="Jorgensen S.L."/>
            <person name="Zaremba-Niedzwiedzka K."/>
            <person name="Martijn J."/>
            <person name="Lind A.E."/>
            <person name="van Eijk R."/>
            <person name="Schleper C."/>
            <person name="Guy L."/>
            <person name="Ettema T.J."/>
        </authorList>
    </citation>
    <scope>NUCLEOTIDE SEQUENCE</scope>
</reference>
<feature type="coiled-coil region" evidence="1">
    <location>
        <begin position="100"/>
        <end position="128"/>
    </location>
</feature>
<evidence type="ECO:0000313" key="2">
    <source>
        <dbReference type="EMBL" id="KKM28060.1"/>
    </source>
</evidence>
<evidence type="ECO:0000256" key="1">
    <source>
        <dbReference type="SAM" id="Coils"/>
    </source>
</evidence>
<organism evidence="2">
    <name type="scientific">marine sediment metagenome</name>
    <dbReference type="NCBI Taxonomy" id="412755"/>
    <lineage>
        <taxon>unclassified sequences</taxon>
        <taxon>metagenomes</taxon>
        <taxon>ecological metagenomes</taxon>
    </lineage>
</organism>
<accession>A0A0F9LKZ8</accession>
<dbReference type="SUPFAM" id="SSF57783">
    <property type="entry name" value="Zinc beta-ribbon"/>
    <property type="match status" value="1"/>
</dbReference>
<dbReference type="AlphaFoldDB" id="A0A0F9LKZ8"/>
<gene>
    <name evidence="2" type="ORF">LCGC14_1568410</name>
</gene>
<dbReference type="EMBL" id="LAZR01012198">
    <property type="protein sequence ID" value="KKM28060.1"/>
    <property type="molecule type" value="Genomic_DNA"/>
</dbReference>
<sequence length="208" mass="23782">QYYGIDTIEKADEFVTRILKQIKDKEALLEKYGPCPKCGGKDLREAYGEEHLLCGECQHAWHGVTKEPWEYFELKQKAQEMGFEIEEGPEKLKLTPKQIAKMVTDKAAEEAEEAAEEEETLDKNFRSKATLLMLLEPLLKGDNIQKLEIRGERVEIQLIEGHEPGLYFKGLRKDYVDGVNKARIETITGWGDGDAVKIIHDYVNKINA</sequence>
<comment type="caution">
    <text evidence="2">The sequence shown here is derived from an EMBL/GenBank/DDBJ whole genome shotgun (WGS) entry which is preliminary data.</text>
</comment>
<proteinExistence type="predicted"/>